<dbReference type="Pfam" id="PF01909">
    <property type="entry name" value="NTP_transf_2"/>
    <property type="match status" value="1"/>
</dbReference>
<dbReference type="Proteomes" id="UP000245423">
    <property type="component" value="Chromosome 1"/>
</dbReference>
<accession>A0A1M4PS32</accession>
<dbReference type="InterPro" id="IPR043519">
    <property type="entry name" value="NT_sf"/>
</dbReference>
<protein>
    <recommendedName>
        <fullName evidence="1">Polymerase nucleotidyl transferase domain-containing protein</fullName>
    </recommendedName>
</protein>
<dbReference type="InterPro" id="IPR002934">
    <property type="entry name" value="Polymerase_NTP_transf_dom"/>
</dbReference>
<feature type="domain" description="Polymerase nucleotidyl transferase" evidence="1">
    <location>
        <begin position="6"/>
        <end position="31"/>
    </location>
</feature>
<evidence type="ECO:0000313" key="3">
    <source>
        <dbReference type="Proteomes" id="UP000245423"/>
    </source>
</evidence>
<evidence type="ECO:0000259" key="1">
    <source>
        <dbReference type="Pfam" id="PF01909"/>
    </source>
</evidence>
<dbReference type="GO" id="GO:0016779">
    <property type="term" value="F:nucleotidyltransferase activity"/>
    <property type="evidence" value="ECO:0007669"/>
    <property type="project" value="InterPro"/>
</dbReference>
<dbReference type="CDD" id="cd05403">
    <property type="entry name" value="NT_KNTase_like"/>
    <property type="match status" value="1"/>
</dbReference>
<sequence>MALRERYYIRGSCARGTHTEDSDIDVGIYYNA</sequence>
<organism evidence="2 3">
    <name type="scientific">[Clostridium] ultunense Esp</name>
    <dbReference type="NCBI Taxonomy" id="1288971"/>
    <lineage>
        <taxon>Bacteria</taxon>
        <taxon>Bacillati</taxon>
        <taxon>Bacillota</taxon>
        <taxon>Tissierellia</taxon>
        <taxon>Tissierellales</taxon>
        <taxon>Tepidimicrobiaceae</taxon>
        <taxon>Schnuerera</taxon>
    </lineage>
</organism>
<dbReference type="AlphaFoldDB" id="A0A1M4PS32"/>
<evidence type="ECO:0000313" key="2">
    <source>
        <dbReference type="EMBL" id="SHD78333.1"/>
    </source>
</evidence>
<name>A0A1M4PS32_9FIRM</name>
<dbReference type="Gene3D" id="3.30.460.10">
    <property type="entry name" value="Beta Polymerase, domain 2"/>
    <property type="match status" value="1"/>
</dbReference>
<gene>
    <name evidence="2" type="ORF">CUESP1_3005</name>
</gene>
<dbReference type="EMBL" id="LT669839">
    <property type="protein sequence ID" value="SHD78333.1"/>
    <property type="molecule type" value="Genomic_DNA"/>
</dbReference>
<dbReference type="SUPFAM" id="SSF81301">
    <property type="entry name" value="Nucleotidyltransferase"/>
    <property type="match status" value="1"/>
</dbReference>
<reference evidence="2 3" key="1">
    <citation type="submission" date="2016-11" db="EMBL/GenBank/DDBJ databases">
        <authorList>
            <person name="Manzoor S."/>
        </authorList>
    </citation>
    <scope>NUCLEOTIDE SEQUENCE [LARGE SCALE GENOMIC DNA]</scope>
    <source>
        <strain evidence="2">Clostridium ultunense strain Esp</strain>
    </source>
</reference>
<keyword evidence="3" id="KW-1185">Reference proteome</keyword>
<proteinExistence type="predicted"/>